<dbReference type="EMBL" id="MCFE01000461">
    <property type="protein sequence ID" value="ORX89276.1"/>
    <property type="molecule type" value="Genomic_DNA"/>
</dbReference>
<accession>A0A1Y1XUW0</accession>
<dbReference type="InParanoid" id="A0A1Y1XUW0"/>
<comment type="caution">
    <text evidence="1">The sequence shown here is derived from an EMBL/GenBank/DDBJ whole genome shotgun (WGS) entry which is preliminary data.</text>
</comment>
<keyword evidence="2" id="KW-1185">Reference proteome</keyword>
<gene>
    <name evidence="1" type="ORF">K493DRAFT_305894</name>
</gene>
<dbReference type="OrthoDB" id="2112509at2759"/>
<sequence length="182" mass="20414">MKITGYAHICFPSEIVECASGGVEANISGWFYGHFIPETSFGTRKVYGLKGTRAVDPPTIHRCCFSSDQPSLFYDIAMLDYEQSTEETLRNVFRPLGVGDAVELTTDYDDVIFQRRLATEMPHSALHFHTIKLKVGEESHQHVEKYFPNLLKGDSISEDWVVCLGEMSISDFPLLVASPSET</sequence>
<evidence type="ECO:0000313" key="1">
    <source>
        <dbReference type="EMBL" id="ORX89276.1"/>
    </source>
</evidence>
<evidence type="ECO:0000313" key="2">
    <source>
        <dbReference type="Proteomes" id="UP000193498"/>
    </source>
</evidence>
<organism evidence="1 2">
    <name type="scientific">Basidiobolus meristosporus CBS 931.73</name>
    <dbReference type="NCBI Taxonomy" id="1314790"/>
    <lineage>
        <taxon>Eukaryota</taxon>
        <taxon>Fungi</taxon>
        <taxon>Fungi incertae sedis</taxon>
        <taxon>Zoopagomycota</taxon>
        <taxon>Entomophthoromycotina</taxon>
        <taxon>Basidiobolomycetes</taxon>
        <taxon>Basidiobolales</taxon>
        <taxon>Basidiobolaceae</taxon>
        <taxon>Basidiobolus</taxon>
    </lineage>
</organism>
<dbReference type="Proteomes" id="UP000193498">
    <property type="component" value="Unassembled WGS sequence"/>
</dbReference>
<name>A0A1Y1XUW0_9FUNG</name>
<reference evidence="1 2" key="1">
    <citation type="submission" date="2016-07" db="EMBL/GenBank/DDBJ databases">
        <title>Pervasive Adenine N6-methylation of Active Genes in Fungi.</title>
        <authorList>
            <consortium name="DOE Joint Genome Institute"/>
            <person name="Mondo S.J."/>
            <person name="Dannebaum R.O."/>
            <person name="Kuo R.C."/>
            <person name="Labutti K."/>
            <person name="Haridas S."/>
            <person name="Kuo A."/>
            <person name="Salamov A."/>
            <person name="Ahrendt S.R."/>
            <person name="Lipzen A."/>
            <person name="Sullivan W."/>
            <person name="Andreopoulos W.B."/>
            <person name="Clum A."/>
            <person name="Lindquist E."/>
            <person name="Daum C."/>
            <person name="Ramamoorthy G.K."/>
            <person name="Gryganskyi A."/>
            <person name="Culley D."/>
            <person name="Magnuson J.K."/>
            <person name="James T.Y."/>
            <person name="O'Malley M.A."/>
            <person name="Stajich J.E."/>
            <person name="Spatafora J.W."/>
            <person name="Visel A."/>
            <person name="Grigoriev I.V."/>
        </authorList>
    </citation>
    <scope>NUCLEOTIDE SEQUENCE [LARGE SCALE GENOMIC DNA]</scope>
    <source>
        <strain evidence="1 2">CBS 931.73</strain>
    </source>
</reference>
<dbReference type="AlphaFoldDB" id="A0A1Y1XUW0"/>
<proteinExistence type="predicted"/>
<protein>
    <submittedName>
        <fullName evidence="1">Uncharacterized protein</fullName>
    </submittedName>
</protein>